<feature type="transmembrane region" description="Helical" evidence="2">
    <location>
        <begin position="22"/>
        <end position="41"/>
    </location>
</feature>
<proteinExistence type="predicted"/>
<evidence type="ECO:0000256" key="2">
    <source>
        <dbReference type="SAM" id="Phobius"/>
    </source>
</evidence>
<gene>
    <name evidence="3" type="ORF">ACFOOQ_13440</name>
</gene>
<keyword evidence="2" id="KW-0812">Transmembrane</keyword>
<comment type="caution">
    <text evidence="3">The sequence shown here is derived from an EMBL/GenBank/DDBJ whole genome shotgun (WGS) entry which is preliminary data.</text>
</comment>
<evidence type="ECO:0000256" key="1">
    <source>
        <dbReference type="SAM" id="MobiDB-lite"/>
    </source>
</evidence>
<keyword evidence="2" id="KW-0472">Membrane</keyword>
<evidence type="ECO:0000313" key="3">
    <source>
        <dbReference type="EMBL" id="MFC3676555.1"/>
    </source>
</evidence>
<accession>A0ABV7VHA6</accession>
<keyword evidence="4" id="KW-1185">Reference proteome</keyword>
<feature type="region of interest" description="Disordered" evidence="1">
    <location>
        <begin position="1"/>
        <end position="22"/>
    </location>
</feature>
<evidence type="ECO:0000313" key="4">
    <source>
        <dbReference type="Proteomes" id="UP001595711"/>
    </source>
</evidence>
<dbReference type="EMBL" id="JBHRYJ010000002">
    <property type="protein sequence ID" value="MFC3676555.1"/>
    <property type="molecule type" value="Genomic_DNA"/>
</dbReference>
<protein>
    <submittedName>
        <fullName evidence="3">Uncharacterized protein</fullName>
    </submittedName>
</protein>
<reference evidence="4" key="1">
    <citation type="journal article" date="2019" name="Int. J. Syst. Evol. Microbiol.">
        <title>The Global Catalogue of Microorganisms (GCM) 10K type strain sequencing project: providing services to taxonomists for standard genome sequencing and annotation.</title>
        <authorList>
            <consortium name="The Broad Institute Genomics Platform"/>
            <consortium name="The Broad Institute Genome Sequencing Center for Infectious Disease"/>
            <person name="Wu L."/>
            <person name="Ma J."/>
        </authorList>
    </citation>
    <scope>NUCLEOTIDE SEQUENCE [LARGE SCALE GENOMIC DNA]</scope>
    <source>
        <strain evidence="4">KCTC 42182</strain>
    </source>
</reference>
<dbReference type="RefSeq" id="WP_379727400.1">
    <property type="nucleotide sequence ID" value="NZ_JBHRYJ010000002.1"/>
</dbReference>
<keyword evidence="2" id="KW-1133">Transmembrane helix</keyword>
<organism evidence="3 4">
    <name type="scientific">Ferrovibrio xuzhouensis</name>
    <dbReference type="NCBI Taxonomy" id="1576914"/>
    <lineage>
        <taxon>Bacteria</taxon>
        <taxon>Pseudomonadati</taxon>
        <taxon>Pseudomonadota</taxon>
        <taxon>Alphaproteobacteria</taxon>
        <taxon>Rhodospirillales</taxon>
        <taxon>Rhodospirillaceae</taxon>
        <taxon>Ferrovibrio</taxon>
    </lineage>
</organism>
<name>A0ABV7VHA6_9PROT</name>
<sequence>MSPAQGEAAGNSDENPPHRSDALTAAAVVAGLNVFVINKLARNMPMRQTFPG</sequence>
<dbReference type="Proteomes" id="UP001595711">
    <property type="component" value="Unassembled WGS sequence"/>
</dbReference>